<keyword evidence="3" id="KW-0812">Transmembrane</keyword>
<accession>A0A9D4V0Z2</accession>
<dbReference type="PANTHER" id="PTHR48042">
    <property type="entry name" value="ABC TRANSPORTER G FAMILY MEMBER 11"/>
    <property type="match status" value="1"/>
</dbReference>
<keyword evidence="2" id="KW-0813">Transport</keyword>
<dbReference type="AlphaFoldDB" id="A0A9D4V0Z2"/>
<dbReference type="InterPro" id="IPR052215">
    <property type="entry name" value="Plant_ABCG"/>
</dbReference>
<comment type="similarity">
    <text evidence="1">Belongs to the ABC transporter superfamily. ABCG family. Eye pigment precursor importer (TC 3.A.1.204) subfamily.</text>
</comment>
<evidence type="ECO:0000256" key="3">
    <source>
        <dbReference type="SAM" id="Phobius"/>
    </source>
</evidence>
<evidence type="ECO:0000313" key="4">
    <source>
        <dbReference type="EMBL" id="KAI5077435.1"/>
    </source>
</evidence>
<evidence type="ECO:0000256" key="2">
    <source>
        <dbReference type="ARBA" id="ARBA00022448"/>
    </source>
</evidence>
<dbReference type="OrthoDB" id="66620at2759"/>
<evidence type="ECO:0000313" key="5">
    <source>
        <dbReference type="Proteomes" id="UP000886520"/>
    </source>
</evidence>
<comment type="caution">
    <text evidence="4">The sequence shown here is derived from an EMBL/GenBank/DDBJ whole genome shotgun (WGS) entry which is preliminary data.</text>
</comment>
<gene>
    <name evidence="4" type="ORF">GOP47_0007259</name>
</gene>
<protein>
    <submittedName>
        <fullName evidence="4">Uncharacterized protein</fullName>
    </submittedName>
</protein>
<proteinExistence type="inferred from homology"/>
<keyword evidence="5" id="KW-1185">Reference proteome</keyword>
<reference evidence="4" key="1">
    <citation type="submission" date="2021-01" db="EMBL/GenBank/DDBJ databases">
        <title>Adiantum capillus-veneris genome.</title>
        <authorList>
            <person name="Fang Y."/>
            <person name="Liao Q."/>
        </authorList>
    </citation>
    <scope>NUCLEOTIDE SEQUENCE</scope>
    <source>
        <strain evidence="4">H3</strain>
        <tissue evidence="4">Leaf</tissue>
    </source>
</reference>
<dbReference type="PANTHER" id="PTHR48042:SF11">
    <property type="entry name" value="ABC TRANSPORTER G FAMILY MEMBER 11"/>
    <property type="match status" value="1"/>
</dbReference>
<dbReference type="Proteomes" id="UP000886520">
    <property type="component" value="Chromosome 7"/>
</dbReference>
<sequence length="385" mass="43422">MHKQSLTSLQVRCRYTEIGETPSTRPRARAPGHQSSCLHSGRQCLRPAGSPLAVGLPKCRGHELFHRCTGAGRMVANTALNSAGLGLQAIELRPHYHRLFGCASSRPATQWGLLFDSIIGCSLDWSAFIIQLTWVEAGADPARAASIFIRQVIPCTLQGTLFCADNQARAHCIMYLEQFGQTRRWFALGLVLSPCSVYCASLCYVCTWGLTSRSAVAFHVVKRLRLLAKSGRTLLISIHQPAQEFFDDARFSYPPFQNPSDHFLWVINLTLKRQKMRNWGQVQQKGGEPIGKSTIYFKLGQYFDDIQARPGQFIFVTAFLTFMGVARFPSFIEDMKSMMQDKWTTKVATRKEEMDQQGLFECRPQMAVGFPLDEADYKRMRDMSA</sequence>
<name>A0A9D4V0Z2_ADICA</name>
<keyword evidence="3" id="KW-0472">Membrane</keyword>
<organism evidence="4 5">
    <name type="scientific">Adiantum capillus-veneris</name>
    <name type="common">Maidenhair fern</name>
    <dbReference type="NCBI Taxonomy" id="13818"/>
    <lineage>
        <taxon>Eukaryota</taxon>
        <taxon>Viridiplantae</taxon>
        <taxon>Streptophyta</taxon>
        <taxon>Embryophyta</taxon>
        <taxon>Tracheophyta</taxon>
        <taxon>Polypodiopsida</taxon>
        <taxon>Polypodiidae</taxon>
        <taxon>Polypodiales</taxon>
        <taxon>Pteridineae</taxon>
        <taxon>Pteridaceae</taxon>
        <taxon>Vittarioideae</taxon>
        <taxon>Adiantum</taxon>
    </lineage>
</organism>
<dbReference type="EMBL" id="JABFUD020000007">
    <property type="protein sequence ID" value="KAI5077435.1"/>
    <property type="molecule type" value="Genomic_DNA"/>
</dbReference>
<keyword evidence="3" id="KW-1133">Transmembrane helix</keyword>
<feature type="transmembrane region" description="Helical" evidence="3">
    <location>
        <begin position="313"/>
        <end position="332"/>
    </location>
</feature>
<evidence type="ECO:0000256" key="1">
    <source>
        <dbReference type="ARBA" id="ARBA00005814"/>
    </source>
</evidence>